<dbReference type="EMBL" id="CP095071">
    <property type="protein sequence ID" value="UOQ84088.1"/>
    <property type="molecule type" value="Genomic_DNA"/>
</dbReference>
<protein>
    <submittedName>
        <fullName evidence="2">SgcJ/EcaC family oxidoreductase</fullName>
    </submittedName>
</protein>
<accession>A0ABY4GIA8</accession>
<evidence type="ECO:0000259" key="1">
    <source>
        <dbReference type="Pfam" id="PF14534"/>
    </source>
</evidence>
<dbReference type="Proteomes" id="UP000831537">
    <property type="component" value="Chromosome"/>
</dbReference>
<keyword evidence="3" id="KW-1185">Reference proteome</keyword>
<proteinExistence type="predicted"/>
<dbReference type="Gene3D" id="3.10.450.50">
    <property type="match status" value="1"/>
</dbReference>
<dbReference type="InterPro" id="IPR027843">
    <property type="entry name" value="DUF4440"/>
</dbReference>
<gene>
    <name evidence="2" type="ORF">MUN87_15385</name>
</gene>
<dbReference type="RefSeq" id="WP_244741444.1">
    <property type="nucleotide sequence ID" value="NZ_CP095071.1"/>
</dbReference>
<evidence type="ECO:0000313" key="3">
    <source>
        <dbReference type="Proteomes" id="UP000831537"/>
    </source>
</evidence>
<dbReference type="SUPFAM" id="SSF54427">
    <property type="entry name" value="NTF2-like"/>
    <property type="match status" value="1"/>
</dbReference>
<name>A0ABY4GIA8_9BACI</name>
<dbReference type="InterPro" id="IPR011944">
    <property type="entry name" value="Steroid_delta5-4_isomerase"/>
</dbReference>
<sequence>MAEHKKVESLYDQLIQAWNKRNAEDFAALFANKGEIIGFDGSQERSKERIYDHVAPIFRDHPTAPYVYVIKTAELLDDNTALLRTIAGMVPVGDKDIKSELNAHQSLLAVKEEGQWKIKLFQNTPAQIHGRPELVEQMTDELRKQLD</sequence>
<dbReference type="Pfam" id="PF14534">
    <property type="entry name" value="DUF4440"/>
    <property type="match status" value="1"/>
</dbReference>
<reference evidence="2 3" key="1">
    <citation type="submission" date="2022-04" db="EMBL/GenBank/DDBJ databases">
        <title>Gracilibacillus sp. isolated from saltern.</title>
        <authorList>
            <person name="Won M."/>
            <person name="Lee C.-M."/>
            <person name="Woen H.-Y."/>
            <person name="Kwon S.-W."/>
        </authorList>
    </citation>
    <scope>NUCLEOTIDE SEQUENCE [LARGE SCALE GENOMIC DNA]</scope>
    <source>
        <strain evidence="2 3">SSPM10-3</strain>
    </source>
</reference>
<dbReference type="InterPro" id="IPR032710">
    <property type="entry name" value="NTF2-like_dom_sf"/>
</dbReference>
<evidence type="ECO:0000313" key="2">
    <source>
        <dbReference type="EMBL" id="UOQ84088.1"/>
    </source>
</evidence>
<feature type="domain" description="DUF4440" evidence="1">
    <location>
        <begin position="8"/>
        <end position="118"/>
    </location>
</feature>
<dbReference type="NCBIfam" id="TIGR02246">
    <property type="entry name" value="SgcJ/EcaC family oxidoreductase"/>
    <property type="match status" value="1"/>
</dbReference>
<organism evidence="2 3">
    <name type="scientific">Gracilibacillus salinarum</name>
    <dbReference type="NCBI Taxonomy" id="2932255"/>
    <lineage>
        <taxon>Bacteria</taxon>
        <taxon>Bacillati</taxon>
        <taxon>Bacillota</taxon>
        <taxon>Bacilli</taxon>
        <taxon>Bacillales</taxon>
        <taxon>Bacillaceae</taxon>
        <taxon>Gracilibacillus</taxon>
    </lineage>
</organism>